<feature type="transmembrane region" description="Helical" evidence="2">
    <location>
        <begin position="55"/>
        <end position="77"/>
    </location>
</feature>
<keyword evidence="2" id="KW-1003">Cell membrane</keyword>
<dbReference type="Proteomes" id="UP000288096">
    <property type="component" value="Unassembled WGS sequence"/>
</dbReference>
<name>A0A401G059_9BACT</name>
<evidence type="ECO:0000256" key="2">
    <source>
        <dbReference type="RuleBase" id="RU004429"/>
    </source>
</evidence>
<keyword evidence="2" id="KW-1133">Transmembrane helix</keyword>
<dbReference type="Pfam" id="PF00499">
    <property type="entry name" value="Oxidored_q3"/>
    <property type="match status" value="1"/>
</dbReference>
<dbReference type="GO" id="GO:0005886">
    <property type="term" value="C:plasma membrane"/>
    <property type="evidence" value="ECO:0007669"/>
    <property type="project" value="UniProtKB-SubCell"/>
</dbReference>
<protein>
    <recommendedName>
        <fullName evidence="2">NADH-quinone oxidoreductase subunit J</fullName>
        <ecNumber evidence="2">7.1.1.-</ecNumber>
    </recommendedName>
</protein>
<evidence type="ECO:0000313" key="3">
    <source>
        <dbReference type="EMBL" id="GBC62605.1"/>
    </source>
</evidence>
<reference evidence="4" key="1">
    <citation type="submission" date="2017-11" db="EMBL/GenBank/DDBJ databases">
        <authorList>
            <person name="Watanabe M."/>
            <person name="Kojima H."/>
        </authorList>
    </citation>
    <scope>NUCLEOTIDE SEQUENCE [LARGE SCALE GENOMIC DNA]</scope>
    <source>
        <strain evidence="4">Tokyo 01</strain>
    </source>
</reference>
<dbReference type="GO" id="GO:0008137">
    <property type="term" value="F:NADH dehydrogenase (ubiquinone) activity"/>
    <property type="evidence" value="ECO:0007669"/>
    <property type="project" value="UniProtKB-UniRule"/>
</dbReference>
<dbReference type="OrthoDB" id="9790848at2"/>
<dbReference type="EMBL" id="BEXT01000001">
    <property type="protein sequence ID" value="GBC62605.1"/>
    <property type="molecule type" value="Genomic_DNA"/>
</dbReference>
<feature type="transmembrane region" description="Helical" evidence="2">
    <location>
        <begin position="6"/>
        <end position="24"/>
    </location>
</feature>
<comment type="similarity">
    <text evidence="1 2">Belongs to the complex I subunit 6 family.</text>
</comment>
<keyword evidence="2" id="KW-0874">Quinone</keyword>
<accession>A0A401G059</accession>
<dbReference type="PANTHER" id="PTHR33269">
    <property type="entry name" value="NADH-UBIQUINONE OXIDOREDUCTASE CHAIN 6"/>
    <property type="match status" value="1"/>
</dbReference>
<comment type="subcellular location">
    <subcellularLocation>
        <location evidence="2">Cell membrane</location>
        <topology evidence="2">Multi-pass membrane protein</topology>
    </subcellularLocation>
</comment>
<comment type="function">
    <text evidence="2">NDH-1 shuttles electrons from NADH, via FMN and iron-sulfur (Fe-S) centers, to quinones in the respiratory chain. Couples the redox reaction to proton translocation (for every two electrons transferred, four hydrogen ions are translocated across the cytoplasmic membrane), and thus conserves the redox energy in a proton gradient.</text>
</comment>
<dbReference type="PANTHER" id="PTHR33269:SF17">
    <property type="entry name" value="NADH-UBIQUINONE OXIDOREDUCTASE CHAIN 6"/>
    <property type="match status" value="1"/>
</dbReference>
<dbReference type="RefSeq" id="WP_124329766.1">
    <property type="nucleotide sequence ID" value="NZ_BEXT01000001.1"/>
</dbReference>
<proteinExistence type="inferred from homology"/>
<evidence type="ECO:0000313" key="4">
    <source>
        <dbReference type="Proteomes" id="UP000288096"/>
    </source>
</evidence>
<keyword evidence="2" id="KW-0520">NAD</keyword>
<evidence type="ECO:0000256" key="1">
    <source>
        <dbReference type="ARBA" id="ARBA00005698"/>
    </source>
</evidence>
<keyword evidence="2" id="KW-0472">Membrane</keyword>
<sequence>MTLYSLLFYILAAVILVSTGVAITRRNMVHAVIWLVMSFFGSAMLFYLMGAPLLAALEVIIYAGAIMILFLFIIMMLKTEGLEERLFPLRQWVPAMGMGAVSLTVCLLLLIAAGPEARTPLKTAVAEPAVFGHFLFRRHWLAIEIVSLLLLIALVGVLHMGMKKENHHIRNRKDTA</sequence>
<comment type="catalytic activity">
    <reaction evidence="2">
        <text>a quinone + NADH + 5 H(+)(in) = a quinol + NAD(+) + 4 H(+)(out)</text>
        <dbReference type="Rhea" id="RHEA:57888"/>
        <dbReference type="ChEBI" id="CHEBI:15378"/>
        <dbReference type="ChEBI" id="CHEBI:24646"/>
        <dbReference type="ChEBI" id="CHEBI:57540"/>
        <dbReference type="ChEBI" id="CHEBI:57945"/>
        <dbReference type="ChEBI" id="CHEBI:132124"/>
    </reaction>
</comment>
<organism evidence="3 4">
    <name type="scientific">Desulfonema ishimotonii</name>
    <dbReference type="NCBI Taxonomy" id="45657"/>
    <lineage>
        <taxon>Bacteria</taxon>
        <taxon>Pseudomonadati</taxon>
        <taxon>Thermodesulfobacteriota</taxon>
        <taxon>Desulfobacteria</taxon>
        <taxon>Desulfobacterales</taxon>
        <taxon>Desulfococcaceae</taxon>
        <taxon>Desulfonema</taxon>
    </lineage>
</organism>
<dbReference type="Gene3D" id="1.20.120.1200">
    <property type="entry name" value="NADH-ubiquinone/plastoquinone oxidoreductase chain 6, subunit NuoJ"/>
    <property type="match status" value="1"/>
</dbReference>
<gene>
    <name evidence="3" type="ORF">DENIS_3577</name>
</gene>
<keyword evidence="2" id="KW-0812">Transmembrane</keyword>
<feature type="transmembrane region" description="Helical" evidence="2">
    <location>
        <begin position="140"/>
        <end position="162"/>
    </location>
</feature>
<feature type="transmembrane region" description="Helical" evidence="2">
    <location>
        <begin position="31"/>
        <end position="49"/>
    </location>
</feature>
<keyword evidence="4" id="KW-1185">Reference proteome</keyword>
<dbReference type="EC" id="7.1.1.-" evidence="2"/>
<reference evidence="4" key="2">
    <citation type="submission" date="2019-01" db="EMBL/GenBank/DDBJ databases">
        <title>Genome sequence of Desulfonema ishimotonii strain Tokyo 01.</title>
        <authorList>
            <person name="Fukui M."/>
        </authorList>
    </citation>
    <scope>NUCLEOTIDE SEQUENCE [LARGE SCALE GENOMIC DNA]</scope>
    <source>
        <strain evidence="4">Tokyo 01</strain>
    </source>
</reference>
<comment type="caution">
    <text evidence="3">The sequence shown here is derived from an EMBL/GenBank/DDBJ whole genome shotgun (WGS) entry which is preliminary data.</text>
</comment>
<feature type="transmembrane region" description="Helical" evidence="2">
    <location>
        <begin position="89"/>
        <end position="113"/>
    </location>
</feature>
<dbReference type="AlphaFoldDB" id="A0A401G059"/>
<dbReference type="InterPro" id="IPR001457">
    <property type="entry name" value="NADH_UbQ/plastoQ_OxRdtase_su6"/>
</dbReference>
<dbReference type="GO" id="GO:0048038">
    <property type="term" value="F:quinone binding"/>
    <property type="evidence" value="ECO:0007669"/>
    <property type="project" value="UniProtKB-UniRule"/>
</dbReference>
<dbReference type="InterPro" id="IPR042106">
    <property type="entry name" value="Nuo/plastoQ_OxRdtase_6_NuoJ"/>
</dbReference>